<evidence type="ECO:0000313" key="4">
    <source>
        <dbReference type="WBParaSite" id="SSLN_0001680001-mRNA-1"/>
    </source>
</evidence>
<feature type="compositionally biased region" description="Acidic residues" evidence="1">
    <location>
        <begin position="13"/>
        <end position="23"/>
    </location>
</feature>
<dbReference type="OrthoDB" id="10063766at2759"/>
<proteinExistence type="predicted"/>
<dbReference type="PANTHER" id="PTHR33395">
    <property type="entry name" value="TRANSCRIPTASE, PUTATIVE-RELATED-RELATED"/>
    <property type="match status" value="1"/>
</dbReference>
<sequence length="270" mass="30354">MVGEKSTFRSSDVDDENEEEEEGSGGNPVADAYVLEELEKIATWLDILIMGDFNAPHIDWSSPCAHSSDLAFNTRNKDPIPLLKSAEGKDLTEDSAKADHLSEFFWSVFTKKTRYDYPTDGFEIDTIVETVNFTETLVLKDLLGLKESKSPGPDEVAKPAMSIPYLVKRAFAAFTTDCLAQVFGKFVRLQLESAIRAGRLWAVKDVSILEKVQTRATKLVLGHGSQPYETRLSNLNLFPLRYRQLCGDLILKFRILRVKDCCLVLGDFFE</sequence>
<dbReference type="AlphaFoldDB" id="A0A183TI90"/>
<reference evidence="4" key="1">
    <citation type="submission" date="2016-06" db="UniProtKB">
        <authorList>
            <consortium name="WormBaseParasite"/>
        </authorList>
    </citation>
    <scope>IDENTIFICATION</scope>
</reference>
<evidence type="ECO:0000313" key="2">
    <source>
        <dbReference type="EMBL" id="VDM02573.1"/>
    </source>
</evidence>
<reference evidence="2 3" key="2">
    <citation type="submission" date="2018-11" db="EMBL/GenBank/DDBJ databases">
        <authorList>
            <consortium name="Pathogen Informatics"/>
        </authorList>
    </citation>
    <scope>NUCLEOTIDE SEQUENCE [LARGE SCALE GENOMIC DNA]</scope>
    <source>
        <strain evidence="2 3">NST_G2</strain>
    </source>
</reference>
<organism evidence="4">
    <name type="scientific">Schistocephalus solidus</name>
    <name type="common">Tapeworm</name>
    <dbReference type="NCBI Taxonomy" id="70667"/>
    <lineage>
        <taxon>Eukaryota</taxon>
        <taxon>Metazoa</taxon>
        <taxon>Spiralia</taxon>
        <taxon>Lophotrochozoa</taxon>
        <taxon>Platyhelminthes</taxon>
        <taxon>Cestoda</taxon>
        <taxon>Eucestoda</taxon>
        <taxon>Diphyllobothriidea</taxon>
        <taxon>Diphyllobothriidae</taxon>
        <taxon>Schistocephalus</taxon>
    </lineage>
</organism>
<name>A0A183TI90_SCHSO</name>
<dbReference type="WBParaSite" id="SSLN_0001680001-mRNA-1">
    <property type="protein sequence ID" value="SSLN_0001680001-mRNA-1"/>
    <property type="gene ID" value="SSLN_0001680001"/>
</dbReference>
<dbReference type="Proteomes" id="UP000275846">
    <property type="component" value="Unassembled WGS sequence"/>
</dbReference>
<evidence type="ECO:0000313" key="3">
    <source>
        <dbReference type="Proteomes" id="UP000275846"/>
    </source>
</evidence>
<feature type="region of interest" description="Disordered" evidence="1">
    <location>
        <begin position="1"/>
        <end position="30"/>
    </location>
</feature>
<dbReference type="EMBL" id="UYSU01040774">
    <property type="protein sequence ID" value="VDM02573.1"/>
    <property type="molecule type" value="Genomic_DNA"/>
</dbReference>
<dbReference type="PANTHER" id="PTHR33395:SF22">
    <property type="entry name" value="REVERSE TRANSCRIPTASE DOMAIN-CONTAINING PROTEIN"/>
    <property type="match status" value="1"/>
</dbReference>
<protein>
    <submittedName>
        <fullName evidence="4">Endo/exonuclease/phosphatase domain-containing protein</fullName>
    </submittedName>
</protein>
<accession>A0A183TI90</accession>
<keyword evidence="3" id="KW-1185">Reference proteome</keyword>
<evidence type="ECO:0000256" key="1">
    <source>
        <dbReference type="SAM" id="MobiDB-lite"/>
    </source>
</evidence>
<gene>
    <name evidence="2" type="ORF">SSLN_LOCUS16187</name>
</gene>